<comment type="caution">
    <text evidence="8">Lacks conserved residue(s) required for the propagation of feature annotation.</text>
</comment>
<dbReference type="PANTHER" id="PTHR19136:SF81">
    <property type="entry name" value="MOLYBDENUM COFACTOR GUANYLYLTRANSFERASE"/>
    <property type="match status" value="1"/>
</dbReference>
<comment type="similarity">
    <text evidence="8">Belongs to the MobA family.</text>
</comment>
<evidence type="ECO:0000256" key="1">
    <source>
        <dbReference type="ARBA" id="ARBA00022490"/>
    </source>
</evidence>
<dbReference type="Gene3D" id="3.90.550.10">
    <property type="entry name" value="Spore Coat Polysaccharide Biosynthesis Protein SpsA, Chain A"/>
    <property type="match status" value="1"/>
</dbReference>
<keyword evidence="3 8" id="KW-0479">Metal-binding</keyword>
<comment type="cofactor">
    <cofactor evidence="8">
        <name>Mg(2+)</name>
        <dbReference type="ChEBI" id="CHEBI:18420"/>
    </cofactor>
</comment>
<keyword evidence="1 8" id="KW-0963">Cytoplasm</keyword>
<dbReference type="PANTHER" id="PTHR19136">
    <property type="entry name" value="MOLYBDENUM COFACTOR GUANYLYLTRANSFERASE"/>
    <property type="match status" value="1"/>
</dbReference>
<evidence type="ECO:0000256" key="3">
    <source>
        <dbReference type="ARBA" id="ARBA00022723"/>
    </source>
</evidence>
<feature type="binding site" evidence="8">
    <location>
        <begin position="30"/>
        <end position="32"/>
    </location>
    <ligand>
        <name>GTP</name>
        <dbReference type="ChEBI" id="CHEBI:37565"/>
    </ligand>
</feature>
<dbReference type="SUPFAM" id="SSF53448">
    <property type="entry name" value="Nucleotide-diphospho-sugar transferases"/>
    <property type="match status" value="1"/>
</dbReference>
<dbReference type="InterPro" id="IPR025877">
    <property type="entry name" value="MobA-like_NTP_Trfase"/>
</dbReference>
<evidence type="ECO:0000313" key="11">
    <source>
        <dbReference type="EMBL" id="PFG69464.1"/>
    </source>
</evidence>
<dbReference type="InterPro" id="IPR029044">
    <property type="entry name" value="Nucleotide-diphossugar_trans"/>
</dbReference>
<dbReference type="GO" id="GO:0061603">
    <property type="term" value="F:molybdenum cofactor guanylyltransferase activity"/>
    <property type="evidence" value="ECO:0007669"/>
    <property type="project" value="UniProtKB-EC"/>
</dbReference>
<comment type="caution">
    <text evidence="11">The sequence shown here is derived from an EMBL/GenBank/DDBJ whole genome shotgun (WGS) entry which is preliminary data.</text>
</comment>
<feature type="binding site" evidence="8">
    <location>
        <position position="119"/>
    </location>
    <ligand>
        <name>GTP</name>
        <dbReference type="ChEBI" id="CHEBI:37565"/>
    </ligand>
</feature>
<reference evidence="11 12" key="2">
    <citation type="submission" date="2017-10" db="EMBL/GenBank/DDBJ databases">
        <title>Bacterial endophytes that colonize and modify switchgrass growth.</title>
        <authorList>
            <person name="Debolt S."/>
        </authorList>
    </citation>
    <scope>NUCLEOTIDE SEQUENCE [LARGE SCALE GENOMIC DNA]</scope>
    <source>
        <strain evidence="11 12">A2-S9</strain>
    </source>
</reference>
<feature type="binding site" evidence="8">
    <location>
        <position position="43"/>
    </location>
    <ligand>
        <name>GTP</name>
        <dbReference type="ChEBI" id="CHEBI:37565"/>
    </ligand>
</feature>
<reference evidence="11 12" key="1">
    <citation type="submission" date="2017-09" db="EMBL/GenBank/DDBJ databases">
        <authorList>
            <person name="DeBolt S."/>
            <person name="Huntemann M."/>
            <person name="Clum A."/>
            <person name="Pillay M."/>
            <person name="Palaniappan K."/>
            <person name="Varghese N."/>
            <person name="Mikhailova N."/>
            <person name="Stamatis D."/>
            <person name="Reddy T."/>
            <person name="Daum C."/>
            <person name="Shapiro N."/>
            <person name="Ivanova N."/>
            <person name="Kyrpides N."/>
            <person name="Woyke T."/>
        </authorList>
    </citation>
    <scope>NUCLEOTIDE SEQUENCE [LARGE SCALE GENOMIC DNA]</scope>
    <source>
        <strain evidence="11 12">A2-S9</strain>
    </source>
</reference>
<protein>
    <recommendedName>
        <fullName evidence="8">Molybdenum cofactor guanylyltransferase</fullName>
        <shortName evidence="8">MoCo guanylyltransferase</shortName>
        <ecNumber evidence="8">2.7.7.77</ecNumber>
    </recommendedName>
    <alternativeName>
        <fullName evidence="8">GTP:molybdopterin guanylyltransferase</fullName>
    </alternativeName>
    <alternativeName>
        <fullName evidence="8">Mo-MPT guanylyltransferase</fullName>
    </alternativeName>
    <alternativeName>
        <fullName evidence="8">Molybdopterin guanylyltransferase</fullName>
    </alternativeName>
    <alternativeName>
        <fullName evidence="8">Molybdopterin-guanine dinucleotide synthase</fullName>
        <shortName evidence="8">MGD synthase</shortName>
    </alternativeName>
</protein>
<evidence type="ECO:0000256" key="6">
    <source>
        <dbReference type="ARBA" id="ARBA00023134"/>
    </source>
</evidence>
<sequence>MLYHRPLFSCLRGTHMPLDSIPLPCSILLLAGGRGQRMGGQDKGLLDWHGLPLIAHVQRLVRPLTDDLIISCNRNQAQYAAYADQLVSDDSPDFPGPLAGIRAGLAAARHGHLLILPCDVPHIDARLLADLRETAQRHPLLPVMVRHGEFWEPLICIIPIDLRTEVEQAWHAGERSPRKILLQLGGVGVECPTDDPRLANLNTPELLRPRSDVSE</sequence>
<dbReference type="EMBL" id="PDJN01000002">
    <property type="protein sequence ID" value="PFG69464.1"/>
    <property type="molecule type" value="Genomic_DNA"/>
</dbReference>
<dbReference type="EC" id="2.7.7.77" evidence="8"/>
<evidence type="ECO:0000256" key="4">
    <source>
        <dbReference type="ARBA" id="ARBA00022741"/>
    </source>
</evidence>
<dbReference type="CDD" id="cd02503">
    <property type="entry name" value="MobA"/>
    <property type="match status" value="1"/>
</dbReference>
<feature type="binding site" evidence="8">
    <location>
        <position position="89"/>
    </location>
    <ligand>
        <name>GTP</name>
        <dbReference type="ChEBI" id="CHEBI:37565"/>
    </ligand>
</feature>
<evidence type="ECO:0000256" key="7">
    <source>
        <dbReference type="ARBA" id="ARBA00023150"/>
    </source>
</evidence>
<dbReference type="AlphaFoldDB" id="A0A7Z1GPC5"/>
<proteinExistence type="inferred from homology"/>
<comment type="function">
    <text evidence="8">Transfers a GMP moiety from GTP to Mo-molybdopterin (Mo-MPT) cofactor (Moco or molybdenum cofactor) to form Mo-molybdopterin guanine dinucleotide (Mo-MGD) cofactor.</text>
</comment>
<accession>A0A7Z1GPC5</accession>
<dbReference type="Proteomes" id="UP000221580">
    <property type="component" value="Unassembled WGS sequence"/>
</dbReference>
<evidence type="ECO:0000313" key="12">
    <source>
        <dbReference type="Proteomes" id="UP000221580"/>
    </source>
</evidence>
<dbReference type="HAMAP" id="MF_00316">
    <property type="entry name" value="MobA"/>
    <property type="match status" value="1"/>
</dbReference>
<comment type="catalytic activity">
    <reaction evidence="8">
        <text>Mo-molybdopterin + GTP + H(+) = Mo-molybdopterin guanine dinucleotide + diphosphate</text>
        <dbReference type="Rhea" id="RHEA:34243"/>
        <dbReference type="ChEBI" id="CHEBI:15378"/>
        <dbReference type="ChEBI" id="CHEBI:33019"/>
        <dbReference type="ChEBI" id="CHEBI:37565"/>
        <dbReference type="ChEBI" id="CHEBI:71302"/>
        <dbReference type="ChEBI" id="CHEBI:71310"/>
        <dbReference type="EC" id="2.7.7.77"/>
    </reaction>
</comment>
<dbReference type="NCBIfam" id="TIGR02665">
    <property type="entry name" value="molyb_mobA"/>
    <property type="match status" value="1"/>
</dbReference>
<keyword evidence="6 8" id="KW-0342">GTP-binding</keyword>
<comment type="domain">
    <text evidence="8">The N-terminal domain determines nucleotide recognition and specific binding, while the C-terminal domain determines the specific binding to the target protein.</text>
</comment>
<evidence type="ECO:0000256" key="5">
    <source>
        <dbReference type="ARBA" id="ARBA00022842"/>
    </source>
</evidence>
<dbReference type="GO" id="GO:0046872">
    <property type="term" value="F:metal ion binding"/>
    <property type="evidence" value="ECO:0007669"/>
    <property type="project" value="UniProtKB-KW"/>
</dbReference>
<gene>
    <name evidence="8" type="primary">mobA</name>
    <name evidence="11" type="ORF">DM05_3212</name>
</gene>
<comment type="subcellular location">
    <subcellularLocation>
        <location evidence="8">Cytoplasm</location>
    </subcellularLocation>
</comment>
<name>A0A7Z1GPC5_9PSED</name>
<dbReference type="InterPro" id="IPR013482">
    <property type="entry name" value="Molybde_CF_guanTrfase"/>
</dbReference>
<feature type="domain" description="MobA-like NTP transferase" evidence="10">
    <location>
        <begin position="28"/>
        <end position="184"/>
    </location>
</feature>
<dbReference type="GO" id="GO:1902758">
    <property type="term" value="P:bis(molybdopterin guanine dinucleotide)molybdenum biosynthetic process"/>
    <property type="evidence" value="ECO:0007669"/>
    <property type="project" value="TreeGrafter"/>
</dbReference>
<keyword evidence="2 8" id="KW-0808">Transferase</keyword>
<evidence type="ECO:0000256" key="2">
    <source>
        <dbReference type="ARBA" id="ARBA00022679"/>
    </source>
</evidence>
<keyword evidence="4 8" id="KW-0547">Nucleotide-binding</keyword>
<dbReference type="GO" id="GO:0005525">
    <property type="term" value="F:GTP binding"/>
    <property type="evidence" value="ECO:0007669"/>
    <property type="project" value="UniProtKB-UniRule"/>
</dbReference>
<evidence type="ECO:0000256" key="9">
    <source>
        <dbReference type="SAM" id="MobiDB-lite"/>
    </source>
</evidence>
<feature type="binding site" evidence="8">
    <location>
        <position position="119"/>
    </location>
    <ligand>
        <name>Mg(2+)</name>
        <dbReference type="ChEBI" id="CHEBI:18420"/>
    </ligand>
</feature>
<keyword evidence="7 8" id="KW-0501">Molybdenum cofactor biosynthesis</keyword>
<keyword evidence="5 8" id="KW-0460">Magnesium</keyword>
<evidence type="ECO:0000256" key="8">
    <source>
        <dbReference type="HAMAP-Rule" id="MF_00316"/>
    </source>
</evidence>
<organism evidence="11 12">
    <name type="scientific">Pseudomonas poae</name>
    <dbReference type="NCBI Taxonomy" id="200451"/>
    <lineage>
        <taxon>Bacteria</taxon>
        <taxon>Pseudomonadati</taxon>
        <taxon>Pseudomonadota</taxon>
        <taxon>Gammaproteobacteria</taxon>
        <taxon>Pseudomonadales</taxon>
        <taxon>Pseudomonadaceae</taxon>
        <taxon>Pseudomonas</taxon>
    </lineage>
</organism>
<dbReference type="Pfam" id="PF12804">
    <property type="entry name" value="NTP_transf_3"/>
    <property type="match status" value="1"/>
</dbReference>
<comment type="subunit">
    <text evidence="8">Monomer.</text>
</comment>
<feature type="region of interest" description="Disordered" evidence="9">
    <location>
        <begin position="195"/>
        <end position="215"/>
    </location>
</feature>
<dbReference type="GO" id="GO:0005737">
    <property type="term" value="C:cytoplasm"/>
    <property type="evidence" value="ECO:0007669"/>
    <property type="project" value="UniProtKB-SubCell"/>
</dbReference>
<evidence type="ECO:0000259" key="10">
    <source>
        <dbReference type="Pfam" id="PF12804"/>
    </source>
</evidence>